<dbReference type="Gene3D" id="2.30.30.100">
    <property type="match status" value="1"/>
</dbReference>
<dbReference type="EMBL" id="BTSY01000005">
    <property type="protein sequence ID" value="GMT29126.1"/>
    <property type="molecule type" value="Genomic_DNA"/>
</dbReference>
<evidence type="ECO:0000313" key="4">
    <source>
        <dbReference type="Proteomes" id="UP001432322"/>
    </source>
</evidence>
<dbReference type="Pfam" id="PF01423">
    <property type="entry name" value="LSM"/>
    <property type="match status" value="1"/>
</dbReference>
<accession>A0AAV5WB49</accession>
<dbReference type="InterPro" id="IPR010920">
    <property type="entry name" value="LSM_dom_sf"/>
</dbReference>
<organism evidence="3 4">
    <name type="scientific">Pristionchus fissidentatus</name>
    <dbReference type="NCBI Taxonomy" id="1538716"/>
    <lineage>
        <taxon>Eukaryota</taxon>
        <taxon>Metazoa</taxon>
        <taxon>Ecdysozoa</taxon>
        <taxon>Nematoda</taxon>
        <taxon>Chromadorea</taxon>
        <taxon>Rhabditida</taxon>
        <taxon>Rhabditina</taxon>
        <taxon>Diplogasteromorpha</taxon>
        <taxon>Diplogasteroidea</taxon>
        <taxon>Neodiplogasteridae</taxon>
        <taxon>Pristionchus</taxon>
    </lineage>
</organism>
<reference evidence="3" key="1">
    <citation type="submission" date="2023-10" db="EMBL/GenBank/DDBJ databases">
        <title>Genome assembly of Pristionchus species.</title>
        <authorList>
            <person name="Yoshida K."/>
            <person name="Sommer R.J."/>
        </authorList>
    </citation>
    <scope>NUCLEOTIDE SEQUENCE</scope>
    <source>
        <strain evidence="3">RS5133</strain>
    </source>
</reference>
<feature type="non-terminal residue" evidence="3">
    <location>
        <position position="1"/>
    </location>
</feature>
<proteinExistence type="inferred from homology"/>
<evidence type="ECO:0000256" key="1">
    <source>
        <dbReference type="ARBA" id="ARBA00006850"/>
    </source>
</evidence>
<dbReference type="CDD" id="cd06168">
    <property type="entry name" value="LSMD1"/>
    <property type="match status" value="1"/>
</dbReference>
<dbReference type="InterPro" id="IPR001163">
    <property type="entry name" value="Sm_dom_euk/arc"/>
</dbReference>
<sequence>RCTMAGRDQLQKWMGQVMEMELTDGRLVTGQMMATDNTPNIVMSQCVERWPEDNNGSSRFIGLVMVAPKNMRRLTHIVRTPVAPSTKDE</sequence>
<dbReference type="SUPFAM" id="SSF50182">
    <property type="entry name" value="Sm-like ribonucleoproteins"/>
    <property type="match status" value="1"/>
</dbReference>
<name>A0AAV5WB49_9BILA</name>
<dbReference type="PANTHER" id="PTHR10701:SF5">
    <property type="entry name" value="N-ALPHA-ACETYLTRANSFERASE 38, NATC AUXILIARY SUBUNIT"/>
    <property type="match status" value="1"/>
</dbReference>
<dbReference type="InterPro" id="IPR034110">
    <property type="entry name" value="LSMD1_Sm"/>
</dbReference>
<gene>
    <name evidence="3" type="ORF">PFISCL1PPCAC_20423</name>
</gene>
<comment type="caution">
    <text evidence="3">The sequence shown here is derived from an EMBL/GenBank/DDBJ whole genome shotgun (WGS) entry which is preliminary data.</text>
</comment>
<dbReference type="SMART" id="SM00651">
    <property type="entry name" value="Sm"/>
    <property type="match status" value="1"/>
</dbReference>
<evidence type="ECO:0000313" key="3">
    <source>
        <dbReference type="EMBL" id="GMT29126.1"/>
    </source>
</evidence>
<dbReference type="Proteomes" id="UP001432322">
    <property type="component" value="Unassembled WGS sequence"/>
</dbReference>
<protein>
    <recommendedName>
        <fullName evidence="2">Sm domain-containing protein</fullName>
    </recommendedName>
</protein>
<dbReference type="AlphaFoldDB" id="A0AAV5WB49"/>
<dbReference type="InterPro" id="IPR050914">
    <property type="entry name" value="snRNP_SmB/NAA38-like"/>
</dbReference>
<dbReference type="GO" id="GO:0031417">
    <property type="term" value="C:NatC complex"/>
    <property type="evidence" value="ECO:0007669"/>
    <property type="project" value="InterPro"/>
</dbReference>
<dbReference type="PANTHER" id="PTHR10701">
    <property type="entry name" value="SMALL NUCLEAR RIBONUCLEOPROTEIN-ASSOCIATED PROTEIN B AND N"/>
    <property type="match status" value="1"/>
</dbReference>
<evidence type="ECO:0000259" key="2">
    <source>
        <dbReference type="SMART" id="SM00651"/>
    </source>
</evidence>
<comment type="similarity">
    <text evidence="1">Belongs to the snRNP Sm proteins family.</text>
</comment>
<feature type="domain" description="Sm" evidence="2">
    <location>
        <begin position="8"/>
        <end position="76"/>
    </location>
</feature>
<keyword evidence="4" id="KW-1185">Reference proteome</keyword>